<dbReference type="GO" id="GO:0035091">
    <property type="term" value="F:phosphatidylinositol binding"/>
    <property type="evidence" value="ECO:0007669"/>
    <property type="project" value="InterPro"/>
</dbReference>
<dbReference type="EMBL" id="HBFX01046220">
    <property type="protein sequence ID" value="CAD8976773.1"/>
    <property type="molecule type" value="Transcribed_RNA"/>
</dbReference>
<proteinExistence type="predicted"/>
<dbReference type="InterPro" id="IPR036871">
    <property type="entry name" value="PX_dom_sf"/>
</dbReference>
<gene>
    <name evidence="3" type="ORF">HAND00432_LOCUS27781</name>
</gene>
<dbReference type="CDD" id="cd06093">
    <property type="entry name" value="PX_domain"/>
    <property type="match status" value="1"/>
</dbReference>
<name>A0A6U5B098_HEMAN</name>
<dbReference type="Pfam" id="PF00787">
    <property type="entry name" value="PX"/>
    <property type="match status" value="1"/>
</dbReference>
<feature type="region of interest" description="Disordered" evidence="1">
    <location>
        <begin position="272"/>
        <end position="315"/>
    </location>
</feature>
<dbReference type="AlphaFoldDB" id="A0A6U5B098"/>
<dbReference type="Gene3D" id="3.30.1520.10">
    <property type="entry name" value="Phox-like domain"/>
    <property type="match status" value="1"/>
</dbReference>
<dbReference type="SUPFAM" id="SSF64268">
    <property type="entry name" value="PX domain"/>
    <property type="match status" value="1"/>
</dbReference>
<reference evidence="3" key="1">
    <citation type="submission" date="2021-01" db="EMBL/GenBank/DDBJ databases">
        <authorList>
            <person name="Corre E."/>
            <person name="Pelletier E."/>
            <person name="Niang G."/>
            <person name="Scheremetjew M."/>
            <person name="Finn R."/>
            <person name="Kale V."/>
            <person name="Holt S."/>
            <person name="Cochrane G."/>
            <person name="Meng A."/>
            <person name="Brown T."/>
            <person name="Cohen L."/>
        </authorList>
    </citation>
    <scope>NUCLEOTIDE SEQUENCE</scope>
    <source>
        <strain evidence="3">CCMP644</strain>
    </source>
</reference>
<protein>
    <recommendedName>
        <fullName evidence="2">PX domain-containing protein</fullName>
    </recommendedName>
</protein>
<dbReference type="PANTHER" id="PTHR22775">
    <property type="entry name" value="SORTING NEXIN"/>
    <property type="match status" value="1"/>
</dbReference>
<organism evidence="3">
    <name type="scientific">Hemiselmis andersenii</name>
    <name type="common">Cryptophyte alga</name>
    <dbReference type="NCBI Taxonomy" id="464988"/>
    <lineage>
        <taxon>Eukaryota</taxon>
        <taxon>Cryptophyceae</taxon>
        <taxon>Cryptomonadales</taxon>
        <taxon>Hemiselmidaceae</taxon>
        <taxon>Hemiselmis</taxon>
    </lineage>
</organism>
<accession>A0A6U5B098</accession>
<sequence>MMEIIQYFTQGINREKVLDEKQQIIDQMPLEGEELDIFLKESEEIRAEPELGGLGPGLTGEYTLYSFVVCRNEKRWVLKKRYSQLSTLDQQLLNAVKDAGGREEVMPEFPGPRLFGKMSPSFVRERQAALEEYLQALVKDEDLAKEPVLRVFLKLPMNAEQATDIENAKVGDGLLTGYGGYKSLYQRTREEKARGMHHTQKKELFAGPPTLAGAGEVGEAFAHSSQHDGKDGKKWVFSVPLVAQFGGSTVQDVFGGEVKGLHSTYNNQIKKQVEKSSAESDGPIMTSDGYSLEDPSVKVAMPKKEKKKKKGEAPA</sequence>
<dbReference type="PANTHER" id="PTHR22775:SF3">
    <property type="entry name" value="SORTING NEXIN-13"/>
    <property type="match status" value="1"/>
</dbReference>
<feature type="compositionally biased region" description="Basic residues" evidence="1">
    <location>
        <begin position="304"/>
        <end position="315"/>
    </location>
</feature>
<feature type="domain" description="PX" evidence="2">
    <location>
        <begin position="43"/>
        <end position="160"/>
    </location>
</feature>
<evidence type="ECO:0000259" key="2">
    <source>
        <dbReference type="PROSITE" id="PS50195"/>
    </source>
</evidence>
<evidence type="ECO:0000313" key="3">
    <source>
        <dbReference type="EMBL" id="CAD8976773.1"/>
    </source>
</evidence>
<evidence type="ECO:0000256" key="1">
    <source>
        <dbReference type="SAM" id="MobiDB-lite"/>
    </source>
</evidence>
<dbReference type="SMART" id="SM00312">
    <property type="entry name" value="PX"/>
    <property type="match status" value="1"/>
</dbReference>
<dbReference type="InterPro" id="IPR001683">
    <property type="entry name" value="PX_dom"/>
</dbReference>
<dbReference type="PROSITE" id="PS50195">
    <property type="entry name" value="PX"/>
    <property type="match status" value="1"/>
</dbReference>